<keyword evidence="4" id="KW-1185">Reference proteome</keyword>
<dbReference type="CDD" id="cd09873">
    <property type="entry name" value="PIN_Pae0151-like"/>
    <property type="match status" value="1"/>
</dbReference>
<evidence type="ECO:0000259" key="2">
    <source>
        <dbReference type="Pfam" id="PF01850"/>
    </source>
</evidence>
<dbReference type="STRING" id="1082479.SAMN05216241_10438"/>
<evidence type="ECO:0000256" key="1">
    <source>
        <dbReference type="ARBA" id="ARBA00022842"/>
    </source>
</evidence>
<accession>A0A1G7QJX9</accession>
<dbReference type="OrthoDB" id="1524147at2"/>
<dbReference type="InterPro" id="IPR002716">
    <property type="entry name" value="PIN_dom"/>
</dbReference>
<dbReference type="InterPro" id="IPR044153">
    <property type="entry name" value="PIN_Pae0151-like"/>
</dbReference>
<proteinExistence type="predicted"/>
<dbReference type="EMBL" id="FNCE01000004">
    <property type="protein sequence ID" value="SDF98823.1"/>
    <property type="molecule type" value="Genomic_DNA"/>
</dbReference>
<dbReference type="Gene3D" id="3.40.50.1010">
    <property type="entry name" value="5'-nuclease"/>
    <property type="match status" value="1"/>
</dbReference>
<dbReference type="SUPFAM" id="SSF88723">
    <property type="entry name" value="PIN domain-like"/>
    <property type="match status" value="1"/>
</dbReference>
<dbReference type="Pfam" id="PF01850">
    <property type="entry name" value="PIN"/>
    <property type="match status" value="1"/>
</dbReference>
<reference evidence="3 4" key="1">
    <citation type="submission" date="2016-10" db="EMBL/GenBank/DDBJ databases">
        <authorList>
            <person name="de Groot N.N."/>
        </authorList>
    </citation>
    <scope>NUCLEOTIDE SEQUENCE [LARGE SCALE GENOMIC DNA]</scope>
    <source>
        <strain evidence="3 4">DSM 25584</strain>
    </source>
</reference>
<dbReference type="PANTHER" id="PTHR35901">
    <property type="entry name" value="RIBONUCLEASE VAPC3"/>
    <property type="match status" value="1"/>
</dbReference>
<gene>
    <name evidence="3" type="ORF">SAMN05216241_10438</name>
</gene>
<sequence length="138" mass="15482">MIRIIDSSVFIKWFIAEQAHEAAFAWLDDETTFMAPSLLVCEIANIAWKKVRRGDIDADDGYRLVFRCGGGRIELIPDETLSLTAWRISRALDHPAYDCFFLAAAEVANAHLLTADKRLCAAVANTEYEPYVRDVVTG</sequence>
<organism evidence="3 4">
    <name type="scientific">Limimonas halophila</name>
    <dbReference type="NCBI Taxonomy" id="1082479"/>
    <lineage>
        <taxon>Bacteria</taxon>
        <taxon>Pseudomonadati</taxon>
        <taxon>Pseudomonadota</taxon>
        <taxon>Alphaproteobacteria</taxon>
        <taxon>Rhodospirillales</taxon>
        <taxon>Rhodovibrionaceae</taxon>
        <taxon>Limimonas</taxon>
    </lineage>
</organism>
<feature type="domain" description="PIN" evidence="2">
    <location>
        <begin position="4"/>
        <end position="121"/>
    </location>
</feature>
<evidence type="ECO:0000313" key="3">
    <source>
        <dbReference type="EMBL" id="SDF98823.1"/>
    </source>
</evidence>
<protein>
    <submittedName>
        <fullName evidence="3">Predicted nucleic acid-binding protein, contains PIN domain</fullName>
    </submittedName>
</protein>
<evidence type="ECO:0000313" key="4">
    <source>
        <dbReference type="Proteomes" id="UP000199415"/>
    </source>
</evidence>
<dbReference type="AlphaFoldDB" id="A0A1G7QJX9"/>
<dbReference type="InterPro" id="IPR051619">
    <property type="entry name" value="TypeII_TA_RNase_PINc/VapC"/>
</dbReference>
<name>A0A1G7QJX9_9PROT</name>
<dbReference type="InterPro" id="IPR029060">
    <property type="entry name" value="PIN-like_dom_sf"/>
</dbReference>
<keyword evidence="1" id="KW-0460">Magnesium</keyword>
<dbReference type="PANTHER" id="PTHR35901:SF1">
    <property type="entry name" value="EXONUCLEASE VAPC9"/>
    <property type="match status" value="1"/>
</dbReference>
<dbReference type="Proteomes" id="UP000199415">
    <property type="component" value="Unassembled WGS sequence"/>
</dbReference>
<dbReference type="RefSeq" id="WP_090019440.1">
    <property type="nucleotide sequence ID" value="NZ_FNCE01000004.1"/>
</dbReference>